<dbReference type="Proteomes" id="UP000008311">
    <property type="component" value="Unassembled WGS sequence"/>
</dbReference>
<dbReference type="eggNOG" id="ENOG502SA43">
    <property type="taxonomic scope" value="Eukaryota"/>
</dbReference>
<organism evidence="1 2">
    <name type="scientific">Ricinus communis</name>
    <name type="common">Castor bean</name>
    <dbReference type="NCBI Taxonomy" id="3988"/>
    <lineage>
        <taxon>Eukaryota</taxon>
        <taxon>Viridiplantae</taxon>
        <taxon>Streptophyta</taxon>
        <taxon>Embryophyta</taxon>
        <taxon>Tracheophyta</taxon>
        <taxon>Spermatophyta</taxon>
        <taxon>Magnoliopsida</taxon>
        <taxon>eudicotyledons</taxon>
        <taxon>Gunneridae</taxon>
        <taxon>Pentapetalae</taxon>
        <taxon>rosids</taxon>
        <taxon>fabids</taxon>
        <taxon>Malpighiales</taxon>
        <taxon>Euphorbiaceae</taxon>
        <taxon>Acalyphoideae</taxon>
        <taxon>Acalypheae</taxon>
        <taxon>Ricinus</taxon>
    </lineage>
</organism>
<evidence type="ECO:0000313" key="1">
    <source>
        <dbReference type="EMBL" id="EEF31147.1"/>
    </source>
</evidence>
<proteinExistence type="predicted"/>
<protein>
    <submittedName>
        <fullName evidence="1">Uncharacterized protein</fullName>
    </submittedName>
</protein>
<keyword evidence="2" id="KW-1185">Reference proteome</keyword>
<accession>B9SZ14</accession>
<dbReference type="EMBL" id="EQ974263">
    <property type="protein sequence ID" value="EEF31147.1"/>
    <property type="molecule type" value="Genomic_DNA"/>
</dbReference>
<dbReference type="AlphaFoldDB" id="B9SZ14"/>
<dbReference type="InParanoid" id="B9SZ14"/>
<evidence type="ECO:0000313" key="2">
    <source>
        <dbReference type="Proteomes" id="UP000008311"/>
    </source>
</evidence>
<name>B9SZ14_RICCO</name>
<gene>
    <name evidence="1" type="ORF">RCOM_1395460</name>
</gene>
<sequence length="95" mass="10469">MHLCLEFESIRGQLLHKSPLPTLDVALSELIAEEIRLRVLGSSRSAEPATVLAAFVSRSSCHKGQPFASHDSSSRHAFGQSIGYRYSKNEEFPAL</sequence>
<reference evidence="2" key="1">
    <citation type="journal article" date="2010" name="Nat. Biotechnol.">
        <title>Draft genome sequence of the oilseed species Ricinus communis.</title>
        <authorList>
            <person name="Chan A.P."/>
            <person name="Crabtree J."/>
            <person name="Zhao Q."/>
            <person name="Lorenzi H."/>
            <person name="Orvis J."/>
            <person name="Puiu D."/>
            <person name="Melake-Berhan A."/>
            <person name="Jones K.M."/>
            <person name="Redman J."/>
            <person name="Chen G."/>
            <person name="Cahoon E.B."/>
            <person name="Gedil M."/>
            <person name="Stanke M."/>
            <person name="Haas B.J."/>
            <person name="Wortman J.R."/>
            <person name="Fraser-Liggett C.M."/>
            <person name="Ravel J."/>
            <person name="Rabinowicz P.D."/>
        </authorList>
    </citation>
    <scope>NUCLEOTIDE SEQUENCE [LARGE SCALE GENOMIC DNA]</scope>
    <source>
        <strain evidence="2">cv. Hale</strain>
    </source>
</reference>